<reference evidence="2" key="1">
    <citation type="submission" date="2013-04" db="UniProtKB">
        <authorList>
            <consortium name="EnsemblPlants"/>
        </authorList>
    </citation>
    <scope>IDENTIFICATION</scope>
</reference>
<dbReference type="HOGENOM" id="CLU_1680616_0_0_1"/>
<protein>
    <submittedName>
        <fullName evidence="2">Uncharacterized protein</fullName>
    </submittedName>
</protein>
<evidence type="ECO:0000256" key="1">
    <source>
        <dbReference type="SAM" id="MobiDB-lite"/>
    </source>
</evidence>
<dbReference type="AlphaFoldDB" id="J3LCS0"/>
<evidence type="ECO:0000313" key="3">
    <source>
        <dbReference type="Proteomes" id="UP000006038"/>
    </source>
</evidence>
<keyword evidence="3" id="KW-1185">Reference proteome</keyword>
<accession>J3LCS0</accession>
<proteinExistence type="predicted"/>
<dbReference type="Proteomes" id="UP000006038">
    <property type="component" value="Unassembled WGS sequence"/>
</dbReference>
<feature type="region of interest" description="Disordered" evidence="1">
    <location>
        <begin position="1"/>
        <end position="50"/>
    </location>
</feature>
<dbReference type="Gramene" id="OB02G24370.1">
    <property type="protein sequence ID" value="OB02G24370.1"/>
    <property type="gene ID" value="OB02G24370"/>
</dbReference>
<evidence type="ECO:0000313" key="2">
    <source>
        <dbReference type="EnsemblPlants" id="OB02G24370.1"/>
    </source>
</evidence>
<sequence>MGNGETRNLACPYSTYQGKGEPDGVWTGNRGVTKASTASGSTKAQEGTARLGVKEGVKPEVCGLGLSQRGLTLDRGLTLSLRGVTFDSDVCHPIDEPVPSSQQSTTTSADQVSRPKSQVLPEVKSQVCATPSVALKLKTSRSRVKRCFFSRRSRFEP</sequence>
<dbReference type="EnsemblPlants" id="OB02G24370.1">
    <property type="protein sequence ID" value="OB02G24370.1"/>
    <property type="gene ID" value="OB02G24370"/>
</dbReference>
<organism evidence="2">
    <name type="scientific">Oryza brachyantha</name>
    <name type="common">malo sina</name>
    <dbReference type="NCBI Taxonomy" id="4533"/>
    <lineage>
        <taxon>Eukaryota</taxon>
        <taxon>Viridiplantae</taxon>
        <taxon>Streptophyta</taxon>
        <taxon>Embryophyta</taxon>
        <taxon>Tracheophyta</taxon>
        <taxon>Spermatophyta</taxon>
        <taxon>Magnoliopsida</taxon>
        <taxon>Liliopsida</taxon>
        <taxon>Poales</taxon>
        <taxon>Poaceae</taxon>
        <taxon>BOP clade</taxon>
        <taxon>Oryzoideae</taxon>
        <taxon>Oryzeae</taxon>
        <taxon>Oryzinae</taxon>
        <taxon>Oryza</taxon>
    </lineage>
</organism>
<feature type="compositionally biased region" description="Polar residues" evidence="1">
    <location>
        <begin position="34"/>
        <end position="45"/>
    </location>
</feature>
<name>J3LCS0_ORYBR</name>
<feature type="region of interest" description="Disordered" evidence="1">
    <location>
        <begin position="91"/>
        <end position="121"/>
    </location>
</feature>